<reference evidence="6" key="1">
    <citation type="journal article" date="2020" name="Stud. Mycol.">
        <title>101 Dothideomycetes genomes: a test case for predicting lifestyles and emergence of pathogens.</title>
        <authorList>
            <person name="Haridas S."/>
            <person name="Albert R."/>
            <person name="Binder M."/>
            <person name="Bloem J."/>
            <person name="Labutti K."/>
            <person name="Salamov A."/>
            <person name="Andreopoulos B."/>
            <person name="Baker S."/>
            <person name="Barry K."/>
            <person name="Bills G."/>
            <person name="Bluhm B."/>
            <person name="Cannon C."/>
            <person name="Castanera R."/>
            <person name="Culley D."/>
            <person name="Daum C."/>
            <person name="Ezra D."/>
            <person name="Gonzalez J."/>
            <person name="Henrissat B."/>
            <person name="Kuo A."/>
            <person name="Liang C."/>
            <person name="Lipzen A."/>
            <person name="Lutzoni F."/>
            <person name="Magnuson J."/>
            <person name="Mondo S."/>
            <person name="Nolan M."/>
            <person name="Ohm R."/>
            <person name="Pangilinan J."/>
            <person name="Park H.-J."/>
            <person name="Ramirez L."/>
            <person name="Alfaro M."/>
            <person name="Sun H."/>
            <person name="Tritt A."/>
            <person name="Yoshinaga Y."/>
            <person name="Zwiers L.-H."/>
            <person name="Turgeon B."/>
            <person name="Goodwin S."/>
            <person name="Spatafora J."/>
            <person name="Crous P."/>
            <person name="Grigoriev I."/>
        </authorList>
    </citation>
    <scope>NUCLEOTIDE SEQUENCE</scope>
    <source>
        <strain evidence="6">CBS 627.86</strain>
    </source>
</reference>
<dbReference type="InterPro" id="IPR038213">
    <property type="entry name" value="IFI6/IFI27-like_sf"/>
</dbReference>
<dbReference type="EMBL" id="ML977320">
    <property type="protein sequence ID" value="KAF2116501.1"/>
    <property type="molecule type" value="Genomic_DNA"/>
</dbReference>
<dbReference type="Pfam" id="PF06140">
    <property type="entry name" value="Ifi-6-16"/>
    <property type="match status" value="1"/>
</dbReference>
<evidence type="ECO:0000313" key="7">
    <source>
        <dbReference type="Proteomes" id="UP000799770"/>
    </source>
</evidence>
<gene>
    <name evidence="6" type="ORF">BDV96DRAFT_630885</name>
</gene>
<evidence type="ECO:0000256" key="5">
    <source>
        <dbReference type="ARBA" id="ARBA00023136"/>
    </source>
</evidence>
<keyword evidence="4" id="KW-1133">Transmembrane helix</keyword>
<dbReference type="Proteomes" id="UP000799770">
    <property type="component" value="Unassembled WGS sequence"/>
</dbReference>
<dbReference type="AlphaFoldDB" id="A0A6A5ZDI7"/>
<dbReference type="InterPro" id="IPR009311">
    <property type="entry name" value="IFI6/IFI27-like"/>
</dbReference>
<accession>A0A6A5ZDI7</accession>
<evidence type="ECO:0000256" key="1">
    <source>
        <dbReference type="ARBA" id="ARBA00004141"/>
    </source>
</evidence>
<evidence type="ECO:0000256" key="2">
    <source>
        <dbReference type="ARBA" id="ARBA00007262"/>
    </source>
</evidence>
<dbReference type="GO" id="GO:0016020">
    <property type="term" value="C:membrane"/>
    <property type="evidence" value="ECO:0007669"/>
    <property type="project" value="UniProtKB-SubCell"/>
</dbReference>
<dbReference type="Gene3D" id="6.10.110.10">
    <property type="match status" value="1"/>
</dbReference>
<organism evidence="6 7">
    <name type="scientific">Lophiotrema nucula</name>
    <dbReference type="NCBI Taxonomy" id="690887"/>
    <lineage>
        <taxon>Eukaryota</taxon>
        <taxon>Fungi</taxon>
        <taxon>Dikarya</taxon>
        <taxon>Ascomycota</taxon>
        <taxon>Pezizomycotina</taxon>
        <taxon>Dothideomycetes</taxon>
        <taxon>Pleosporomycetidae</taxon>
        <taxon>Pleosporales</taxon>
        <taxon>Lophiotremataceae</taxon>
        <taxon>Lophiotrema</taxon>
    </lineage>
</organism>
<name>A0A6A5ZDI7_9PLEO</name>
<evidence type="ECO:0000256" key="4">
    <source>
        <dbReference type="ARBA" id="ARBA00022989"/>
    </source>
</evidence>
<keyword evidence="3" id="KW-0812">Transmembrane</keyword>
<sequence>MSSIIEAILACLCGIGPATDGSDNEKQALIAKDTRTAEEVAGELVHAILEAKKSDRALSKELNDIVGDYGWTERVAEWTLNKLKPVLKEALDKTWEVAKEIEGFVQEHPVMCTVIALGVLVMVAPWAIEALGFGELGPVEGSYAALWQSRYAGYVPKGSLFSFFQRLGMTWH</sequence>
<evidence type="ECO:0000313" key="6">
    <source>
        <dbReference type="EMBL" id="KAF2116501.1"/>
    </source>
</evidence>
<protein>
    <submittedName>
        <fullName evidence="6">Uncharacterized protein</fullName>
    </submittedName>
</protein>
<keyword evidence="5" id="KW-0472">Membrane</keyword>
<dbReference type="OrthoDB" id="440424at2759"/>
<keyword evidence="7" id="KW-1185">Reference proteome</keyword>
<proteinExistence type="inferred from homology"/>
<comment type="similarity">
    <text evidence="2">Belongs to the IFI6/IFI27 family.</text>
</comment>
<comment type="subcellular location">
    <subcellularLocation>
        <location evidence="1">Membrane</location>
        <topology evidence="1">Multi-pass membrane protein</topology>
    </subcellularLocation>
</comment>
<evidence type="ECO:0000256" key="3">
    <source>
        <dbReference type="ARBA" id="ARBA00022692"/>
    </source>
</evidence>